<feature type="transmembrane region" description="Helical" evidence="1">
    <location>
        <begin position="67"/>
        <end position="88"/>
    </location>
</feature>
<evidence type="ECO:0000256" key="1">
    <source>
        <dbReference type="SAM" id="Phobius"/>
    </source>
</evidence>
<name>A0A7U0RMW0_SERPR</name>
<protein>
    <submittedName>
        <fullName evidence="2">Uncharacterized protein</fullName>
    </submittedName>
</protein>
<gene>
    <name evidence="2" type="ORF">JKX24_19945</name>
</gene>
<keyword evidence="1" id="KW-0472">Membrane</keyword>
<dbReference type="EMBL" id="CP068391">
    <property type="protein sequence ID" value="QQX52430.1"/>
    <property type="molecule type" value="Genomic_DNA"/>
</dbReference>
<keyword evidence="1" id="KW-0812">Transmembrane</keyword>
<proteinExistence type="predicted"/>
<dbReference type="RefSeq" id="WP_099064674.1">
    <property type="nucleotide sequence ID" value="NZ_CAMKUJ010000001.1"/>
</dbReference>
<dbReference type="Proteomes" id="UP000596176">
    <property type="component" value="Chromosome"/>
</dbReference>
<organism evidence="2 3">
    <name type="scientific">Serratia proteamaculans</name>
    <dbReference type="NCBI Taxonomy" id="28151"/>
    <lineage>
        <taxon>Bacteria</taxon>
        <taxon>Pseudomonadati</taxon>
        <taxon>Pseudomonadota</taxon>
        <taxon>Gammaproteobacteria</taxon>
        <taxon>Enterobacterales</taxon>
        <taxon>Yersiniaceae</taxon>
        <taxon>Serratia</taxon>
    </lineage>
</organism>
<evidence type="ECO:0000313" key="3">
    <source>
        <dbReference type="Proteomes" id="UP000596176"/>
    </source>
</evidence>
<feature type="transmembrane region" description="Helical" evidence="1">
    <location>
        <begin position="29"/>
        <end position="47"/>
    </location>
</feature>
<reference evidence="2 3" key="1">
    <citation type="submission" date="2021-01" db="EMBL/GenBank/DDBJ databases">
        <title>Chromosome sequence of Serratia proteamaculans strain 94 rif-r, isolated from spoiled beef.</title>
        <authorList>
            <person name="Zaytseva Y.V."/>
            <person name="Iablokov S.N."/>
            <person name="Klyukina A."/>
        </authorList>
    </citation>
    <scope>NUCLEOTIDE SEQUENCE [LARGE SCALE GENOMIC DNA]</scope>
    <source>
        <strain evidence="2 3">94 rif-r</strain>
    </source>
</reference>
<dbReference type="AlphaFoldDB" id="A0A7U0RMW0"/>
<sequence length="94" mass="10559">MLDINLPVTLESLPMIGFVILKRLKMKKIIAVVLLTASFIIGVYALIDVIRSAYYVLVYESLTGSSIGVIFGKTLFFIVMVAIFLFACKFYKKN</sequence>
<evidence type="ECO:0000313" key="2">
    <source>
        <dbReference type="EMBL" id="QQX52430.1"/>
    </source>
</evidence>
<keyword evidence="1" id="KW-1133">Transmembrane helix</keyword>
<accession>A0A7U0RMW0</accession>